<feature type="region of interest" description="Disordered" evidence="1">
    <location>
        <begin position="408"/>
        <end position="470"/>
    </location>
</feature>
<reference evidence="3 4" key="1">
    <citation type="submission" date="2018-06" db="EMBL/GenBank/DDBJ databases">
        <title>Genomic Encyclopedia of Type Strains, Phase III (KMG-III): the genomes of soil and plant-associated and newly described type strains.</title>
        <authorList>
            <person name="Whitman W."/>
        </authorList>
    </citation>
    <scope>NUCLEOTIDE SEQUENCE [LARGE SCALE GENOMIC DNA]</scope>
    <source>
        <strain evidence="3 4">CECT 7646</strain>
    </source>
</reference>
<evidence type="ECO:0000256" key="1">
    <source>
        <dbReference type="SAM" id="MobiDB-lite"/>
    </source>
</evidence>
<dbReference type="EMBL" id="QJTC01000020">
    <property type="protein sequence ID" value="PYE75058.1"/>
    <property type="molecule type" value="Genomic_DNA"/>
</dbReference>
<evidence type="ECO:0000259" key="2">
    <source>
        <dbReference type="Pfam" id="PF14082"/>
    </source>
</evidence>
<evidence type="ECO:0000313" key="4">
    <source>
        <dbReference type="Proteomes" id="UP000247540"/>
    </source>
</evidence>
<organism evidence="3 4">
    <name type="scientific">Xylophilus ampelinus</name>
    <dbReference type="NCBI Taxonomy" id="54067"/>
    <lineage>
        <taxon>Bacteria</taxon>
        <taxon>Pseudomonadati</taxon>
        <taxon>Pseudomonadota</taxon>
        <taxon>Betaproteobacteria</taxon>
        <taxon>Burkholderiales</taxon>
        <taxon>Xylophilus</taxon>
    </lineage>
</organism>
<evidence type="ECO:0000313" key="3">
    <source>
        <dbReference type="EMBL" id="PYE75058.1"/>
    </source>
</evidence>
<sequence length="470" mass="53773">MSAVEGLLKRVLRTKPTVVTRAFLWKIRHNTAREDIRLKIGRYKKSGWFDVPEEVENTQPKSELTLDHEEFQALIGFLQESYEPFKQGVKAFIPLDRPFDPSNAEQIKALFSLPAKADLVRFILNNEIIPDELEEGLRQARRVRAVKELRAMLDADLVEQRWQKWFEQNSWVLGSDFVRILDERRIDARNISDFLMEAYDGFLDVVEIKRPGGGMQFWAATLDHGNSVPSTDLIRAITQSSRYLHEIELEANSDKFIASVGGVKTVKPRCVLVFGRSVDWTGEQCEAYRILNASFHNINILTYDHVLARAERIVDIGERSAAHLTRPVGAVALTSHRDDGVGTTWSTCDGKDGRVQAMRQKGRSPVKPHHSNVRVRAAASVLRQRACKKFERAQCDLANSLRPTHYVDRRRHINRASAPRSRRPAPARRGWSARSPTRSRSRRPRCGCRCSRSPRARPRRGGCRGPARWW</sequence>
<feature type="compositionally biased region" description="Low complexity" evidence="1">
    <location>
        <begin position="427"/>
        <end position="436"/>
    </location>
</feature>
<feature type="compositionally biased region" description="Basic residues" evidence="1">
    <location>
        <begin position="408"/>
        <end position="426"/>
    </location>
</feature>
<dbReference type="AlphaFoldDB" id="A0A318SDI4"/>
<comment type="caution">
    <text evidence="3">The sequence shown here is derived from an EMBL/GenBank/DDBJ whole genome shotgun (WGS) entry which is preliminary data.</text>
</comment>
<accession>A0A318SDI4</accession>
<dbReference type="InterPro" id="IPR025359">
    <property type="entry name" value="SduA_C"/>
</dbReference>
<feature type="domain" description="Shedu protein SduA C-terminal" evidence="2">
    <location>
        <begin position="158"/>
        <end position="306"/>
    </location>
</feature>
<feature type="compositionally biased region" description="Basic residues" evidence="1">
    <location>
        <begin position="437"/>
        <end position="462"/>
    </location>
</feature>
<dbReference type="Proteomes" id="UP000247540">
    <property type="component" value="Unassembled WGS sequence"/>
</dbReference>
<proteinExistence type="predicted"/>
<dbReference type="Pfam" id="PF14082">
    <property type="entry name" value="SduA_C"/>
    <property type="match status" value="1"/>
</dbReference>
<keyword evidence="4" id="KW-1185">Reference proteome</keyword>
<gene>
    <name evidence="3" type="ORF">DFQ15_12011</name>
</gene>
<name>A0A318SDI4_9BURK</name>
<protein>
    <submittedName>
        <fullName evidence="3">Uncharacterized protein DUF4263</fullName>
    </submittedName>
</protein>